<dbReference type="AlphaFoldDB" id="A0A835Z851"/>
<feature type="region of interest" description="Disordered" evidence="1">
    <location>
        <begin position="862"/>
        <end position="917"/>
    </location>
</feature>
<feature type="compositionally biased region" description="Low complexity" evidence="1">
    <location>
        <begin position="128"/>
        <end position="146"/>
    </location>
</feature>
<reference evidence="2" key="1">
    <citation type="submission" date="2021-02" db="EMBL/GenBank/DDBJ databases">
        <title>First Annotated Genome of the Yellow-green Alga Tribonema minus.</title>
        <authorList>
            <person name="Mahan K.M."/>
        </authorList>
    </citation>
    <scope>NUCLEOTIDE SEQUENCE</scope>
    <source>
        <strain evidence="2">UTEX B ZZ1240</strain>
    </source>
</reference>
<dbReference type="GO" id="GO:0005815">
    <property type="term" value="C:microtubule organizing center"/>
    <property type="evidence" value="ECO:0007669"/>
    <property type="project" value="TreeGrafter"/>
</dbReference>
<name>A0A835Z851_9STRA</name>
<evidence type="ECO:0000313" key="2">
    <source>
        <dbReference type="EMBL" id="KAG5185164.1"/>
    </source>
</evidence>
<organism evidence="2 3">
    <name type="scientific">Tribonema minus</name>
    <dbReference type="NCBI Taxonomy" id="303371"/>
    <lineage>
        <taxon>Eukaryota</taxon>
        <taxon>Sar</taxon>
        <taxon>Stramenopiles</taxon>
        <taxon>Ochrophyta</taxon>
        <taxon>PX clade</taxon>
        <taxon>Xanthophyceae</taxon>
        <taxon>Tribonematales</taxon>
        <taxon>Tribonemataceae</taxon>
        <taxon>Tribonema</taxon>
    </lineage>
</organism>
<feature type="region of interest" description="Disordered" evidence="1">
    <location>
        <begin position="384"/>
        <end position="428"/>
    </location>
</feature>
<sequence>MLLQEVALRLHCLTAETGCSSWGRGTQSRDALWGKAGGTLAFRVTEAALRDAKAYNPKLKVQLIAVDASAPALTDGDFVGWFALDLRDLASGRMEQQWVKLQGCLPAEVQVSGCLRVVPEELQQAQEQQQQQQTQQEQAQHEQSQAPSQTSSVIREPSPPAAVATAAAASTSAAAPCSPAGGGSHAAASAAAAEAAADALPVGDDAASPDARMFTLSLTIMRASNLAQSAPDLAGTGARVWLSYSLFDIVVQTEQFSIGSGDGTSGGSGGGTEAMTPACDAFRLRATLGGLARHLHALSPLRVYVCTHGRVIGAVHLPLAQLLPLDVPSGGSGGGGRGAARFSRAAFEAALPLHSASRSSAPAAAAAGTAPHPTVTIAAELVCGDATQSPPPPLPQHQQQTTGTDSAPQSPPEAPLPQPPPAVPLPGGVTARLGALTLGAALRARGGGGGALRVAIGDSAAPAEQFDLVRWEWARGVAAAAAAAAQDDEVAVGPMTRVCVTCAVTGEEVAAGDVPWPRGAGAEEAARVALRAPDGAPEPIWVESEPDRTRRLLAARAWVCIARGVSCTVLMRAWPPGETPADVAGLEDAAAAGGGDGGDAHAPRHLRLSIHLAAVRDMAEAAFVLARYRYPRLLGGAAGTVRSGVAWVPPRCEAALANAACSFEFGAALPALRACAQDAPLMVSLIAREAFAEREPLPLPPPAELALRTSGRCRCADLYLNIGLAALPLEELTRTPPAYFRCPNTGRTFTSRAAYRAHQRARRGGGGGDAAAAAPPPRPVEIRVLDKYLTVVSGDAAAFAEDAAAAAAADGAAAAVGAKRHQPERVCSLRAVLMLEDVGPTGEPGEAPLGHRVPARAVTVSPARGARGGAPSHKAPAGAWEGGVESDAQQRDSAQYGGAAGAGGGGEGGVGGEQARAPAWEQDWEAWRAREEAAFARKLAAKDAALEQRWAQREAERRRSLAQAQAEYARLEGKLRRALTDVEVRGALAAASCGAAAAAAAAAAASGAEPIPGFRSSDPARERALRAREEELRSEAAQKASEMQMAQRRLREESKHQADLHKLRVAELERRAAAQEAALAAAEARAKAAEDDSRQTQLCGGLHVCEIVRVRIVAALTREPAQSIVRACAAGQARAKAAEDD</sequence>
<dbReference type="InterPro" id="IPR039893">
    <property type="entry name" value="CEP120-like"/>
</dbReference>
<feature type="compositionally biased region" description="Low complexity" evidence="1">
    <location>
        <begin position="396"/>
        <end position="408"/>
    </location>
</feature>
<dbReference type="InterPro" id="IPR035892">
    <property type="entry name" value="C2_domain_sf"/>
</dbReference>
<dbReference type="OrthoDB" id="332250at2759"/>
<dbReference type="PANTHER" id="PTHR21574">
    <property type="entry name" value="CENTROSOMAL PROTEIN OF 120 KDA"/>
    <property type="match status" value="1"/>
</dbReference>
<feature type="region of interest" description="Disordered" evidence="1">
    <location>
        <begin position="1036"/>
        <end position="1057"/>
    </location>
</feature>
<feature type="compositionally biased region" description="Gly residues" evidence="1">
    <location>
        <begin position="898"/>
        <end position="912"/>
    </location>
</feature>
<protein>
    <recommendedName>
        <fullName evidence="4">C2H2-type domain-containing protein</fullName>
    </recommendedName>
</protein>
<dbReference type="Proteomes" id="UP000664859">
    <property type="component" value="Unassembled WGS sequence"/>
</dbReference>
<gene>
    <name evidence="2" type="ORF">JKP88DRAFT_289433</name>
</gene>
<dbReference type="GO" id="GO:0010564">
    <property type="term" value="P:regulation of cell cycle process"/>
    <property type="evidence" value="ECO:0007669"/>
    <property type="project" value="TreeGrafter"/>
</dbReference>
<dbReference type="EMBL" id="JAFCMP010000140">
    <property type="protein sequence ID" value="KAG5185164.1"/>
    <property type="molecule type" value="Genomic_DNA"/>
</dbReference>
<feature type="compositionally biased region" description="Pro residues" evidence="1">
    <location>
        <begin position="409"/>
        <end position="424"/>
    </location>
</feature>
<dbReference type="Gene3D" id="2.60.40.150">
    <property type="entry name" value="C2 domain"/>
    <property type="match status" value="1"/>
</dbReference>
<comment type="caution">
    <text evidence="2">The sequence shown here is derived from an EMBL/GenBank/DDBJ whole genome shotgun (WGS) entry which is preliminary data.</text>
</comment>
<evidence type="ECO:0000313" key="3">
    <source>
        <dbReference type="Proteomes" id="UP000664859"/>
    </source>
</evidence>
<evidence type="ECO:0008006" key="4">
    <source>
        <dbReference type="Google" id="ProtNLM"/>
    </source>
</evidence>
<feature type="region of interest" description="Disordered" evidence="1">
    <location>
        <begin position="128"/>
        <end position="167"/>
    </location>
</feature>
<evidence type="ECO:0000256" key="1">
    <source>
        <dbReference type="SAM" id="MobiDB-lite"/>
    </source>
</evidence>
<keyword evidence="3" id="KW-1185">Reference proteome</keyword>
<accession>A0A835Z851</accession>
<proteinExistence type="predicted"/>
<dbReference type="PANTHER" id="PTHR21574:SF0">
    <property type="entry name" value="CENTROSOMAL PROTEIN OF 120 KDA"/>
    <property type="match status" value="1"/>
</dbReference>